<dbReference type="AlphaFoldDB" id="D8PYR2"/>
<proteinExistence type="predicted"/>
<sequence>MPTASRWRPARAPQVTSAMRLGRDIMPHEGLSIDRGTNFACIGPLALSLQTPLRLPGACVVSHGELFDEGKKSLTSNRRRRAWAPLNAGGEISNVVDAFEHRLGRRQAAGGTPAHTGQRMRRGWGTLADDVECEKEDDDVECEKEGDGVSSVADGFSTSANRRRRTRTRWARYAAGLGGPTLLFPFE</sequence>
<name>D8PYR2_SCHCM</name>
<dbReference type="VEuPathDB" id="FungiDB:SCHCODRAFT_02493114"/>
<reference evidence="1 2" key="1">
    <citation type="journal article" date="2010" name="Nat. Biotechnol.">
        <title>Genome sequence of the model mushroom Schizophyllum commune.</title>
        <authorList>
            <person name="Ohm R.A."/>
            <person name="de Jong J.F."/>
            <person name="Lugones L.G."/>
            <person name="Aerts A."/>
            <person name="Kothe E."/>
            <person name="Stajich J.E."/>
            <person name="de Vries R.P."/>
            <person name="Record E."/>
            <person name="Levasseur A."/>
            <person name="Baker S.E."/>
            <person name="Bartholomew K.A."/>
            <person name="Coutinho P.M."/>
            <person name="Erdmann S."/>
            <person name="Fowler T.J."/>
            <person name="Gathman A.C."/>
            <person name="Lombard V."/>
            <person name="Henrissat B."/>
            <person name="Knabe N."/>
            <person name="Kuees U."/>
            <person name="Lilly W.W."/>
            <person name="Lindquist E."/>
            <person name="Lucas S."/>
            <person name="Magnuson J.K."/>
            <person name="Piumi F."/>
            <person name="Raudaskoski M."/>
            <person name="Salamov A."/>
            <person name="Schmutz J."/>
            <person name="Schwarze F.W.M.R."/>
            <person name="vanKuyk P.A."/>
            <person name="Horton J.S."/>
            <person name="Grigoriev I.V."/>
            <person name="Woesten H.A.B."/>
        </authorList>
    </citation>
    <scope>NUCLEOTIDE SEQUENCE [LARGE SCALE GENOMIC DNA]</scope>
    <source>
        <strain evidence="2">H4-8 / FGSC 9210</strain>
    </source>
</reference>
<evidence type="ECO:0000313" key="2">
    <source>
        <dbReference type="Proteomes" id="UP000007431"/>
    </source>
</evidence>
<evidence type="ECO:0000313" key="1">
    <source>
        <dbReference type="EMBL" id="EFI99302.1"/>
    </source>
</evidence>
<protein>
    <submittedName>
        <fullName evidence="1">Expressed protein</fullName>
    </submittedName>
</protein>
<dbReference type="EMBL" id="GL377304">
    <property type="protein sequence ID" value="EFI99302.1"/>
    <property type="molecule type" value="Genomic_DNA"/>
</dbReference>
<dbReference type="Proteomes" id="UP000007431">
    <property type="component" value="Unassembled WGS sequence"/>
</dbReference>
<keyword evidence="2" id="KW-1185">Reference proteome</keyword>
<dbReference type="HOGENOM" id="CLU_1448513_0_0_1"/>
<dbReference type="InParanoid" id="D8PYR2"/>
<organism evidence="2">
    <name type="scientific">Schizophyllum commune (strain H4-8 / FGSC 9210)</name>
    <name type="common">Split gill fungus</name>
    <dbReference type="NCBI Taxonomy" id="578458"/>
    <lineage>
        <taxon>Eukaryota</taxon>
        <taxon>Fungi</taxon>
        <taxon>Dikarya</taxon>
        <taxon>Basidiomycota</taxon>
        <taxon>Agaricomycotina</taxon>
        <taxon>Agaricomycetes</taxon>
        <taxon>Agaricomycetidae</taxon>
        <taxon>Agaricales</taxon>
        <taxon>Schizophyllaceae</taxon>
        <taxon>Schizophyllum</taxon>
    </lineage>
</organism>
<accession>D8PYR2</accession>
<gene>
    <name evidence="1" type="ORF">SCHCODRAFT_256363</name>
</gene>